<proteinExistence type="predicted"/>
<organism evidence="1 2">
    <name type="scientific">Dentiscutata heterogama</name>
    <dbReference type="NCBI Taxonomy" id="1316150"/>
    <lineage>
        <taxon>Eukaryota</taxon>
        <taxon>Fungi</taxon>
        <taxon>Fungi incertae sedis</taxon>
        <taxon>Mucoromycota</taxon>
        <taxon>Glomeromycotina</taxon>
        <taxon>Glomeromycetes</taxon>
        <taxon>Diversisporales</taxon>
        <taxon>Gigasporaceae</taxon>
        <taxon>Dentiscutata</taxon>
    </lineage>
</organism>
<feature type="non-terminal residue" evidence="1">
    <location>
        <position position="171"/>
    </location>
</feature>
<protein>
    <submittedName>
        <fullName evidence="1">2432_t:CDS:1</fullName>
    </submittedName>
</protein>
<dbReference type="EMBL" id="CAJVPU010054425">
    <property type="protein sequence ID" value="CAG8766931.1"/>
    <property type="molecule type" value="Genomic_DNA"/>
</dbReference>
<comment type="caution">
    <text evidence="1">The sequence shown here is derived from an EMBL/GenBank/DDBJ whole genome shotgun (WGS) entry which is preliminary data.</text>
</comment>
<keyword evidence="2" id="KW-1185">Reference proteome</keyword>
<dbReference type="Proteomes" id="UP000789702">
    <property type="component" value="Unassembled WGS sequence"/>
</dbReference>
<evidence type="ECO:0000313" key="2">
    <source>
        <dbReference type="Proteomes" id="UP000789702"/>
    </source>
</evidence>
<gene>
    <name evidence="1" type="ORF">DHETER_LOCUS15619</name>
</gene>
<sequence>YKITWTTESNEEPQNSGIKFQQAPLKIPELYIGVRLVVYCILAKDVKPCETITLESKSQGPLPNLEQIKPISLYGSKFHTLAAKKLIQEFEYGNYYPNHANNKDYVREQIVRLATSYNLSSKYTSFIASEIQGIDNHEKKKQEIFKKMAIEKYKKIVSQGVLGFKNEPEKK</sequence>
<name>A0ACA9QW95_9GLOM</name>
<reference evidence="1" key="1">
    <citation type="submission" date="2021-06" db="EMBL/GenBank/DDBJ databases">
        <authorList>
            <person name="Kallberg Y."/>
            <person name="Tangrot J."/>
            <person name="Rosling A."/>
        </authorList>
    </citation>
    <scope>NUCLEOTIDE SEQUENCE</scope>
    <source>
        <strain evidence="1">IL203A</strain>
    </source>
</reference>
<accession>A0ACA9QW95</accession>
<evidence type="ECO:0000313" key="1">
    <source>
        <dbReference type="EMBL" id="CAG8766931.1"/>
    </source>
</evidence>
<feature type="non-terminal residue" evidence="1">
    <location>
        <position position="1"/>
    </location>
</feature>